<accession>A0A7Y0VB56</accession>
<proteinExistence type="predicted"/>
<protein>
    <submittedName>
        <fullName evidence="1">Uncharacterized protein</fullName>
    </submittedName>
</protein>
<reference evidence="1" key="1">
    <citation type="submission" date="2020-04" db="EMBL/GenBank/DDBJ databases">
        <authorList>
            <person name="Chakraborty B."/>
            <person name="Walker A.R."/>
            <person name="Burne R.A."/>
        </authorList>
    </citation>
    <scope>NUCLEOTIDE SEQUENCE [LARGE SCALE GENOMIC DNA]</scope>
    <source>
        <strain evidence="1">BCA8</strain>
    </source>
</reference>
<gene>
    <name evidence="1" type="ORF">HGP05_02400</name>
</gene>
<evidence type="ECO:0000313" key="1">
    <source>
        <dbReference type="EMBL" id="NMX24639.1"/>
    </source>
</evidence>
<organism evidence="1">
    <name type="scientific">Streptococcus sanguinis</name>
    <dbReference type="NCBI Taxonomy" id="1305"/>
    <lineage>
        <taxon>Bacteria</taxon>
        <taxon>Bacillati</taxon>
        <taxon>Bacillota</taxon>
        <taxon>Bacilli</taxon>
        <taxon>Lactobacillales</taxon>
        <taxon>Streptococcaceae</taxon>
        <taxon>Streptococcus</taxon>
    </lineage>
</organism>
<dbReference type="EMBL" id="JABBCN010000001">
    <property type="protein sequence ID" value="NMX24639.1"/>
    <property type="molecule type" value="Genomic_DNA"/>
</dbReference>
<name>A0A7Y0VB56_STRSA</name>
<dbReference type="AlphaFoldDB" id="A0A7Y0VB56"/>
<sequence length="49" mass="5850">MDVSIIDQMPAGRKPIITRWVKHEQLGVVLDWLKKSFIRELRPILFLFD</sequence>
<comment type="caution">
    <text evidence="1">The sequence shown here is derived from an EMBL/GenBank/DDBJ whole genome shotgun (WGS) entry which is preliminary data.</text>
</comment>